<comment type="cofactor">
    <cofactor evidence="1">
        <name>Mg(2+)</name>
        <dbReference type="ChEBI" id="CHEBI:18420"/>
    </cofactor>
</comment>
<evidence type="ECO:0000256" key="14">
    <source>
        <dbReference type="ARBA" id="ARBA00022842"/>
    </source>
</evidence>
<dbReference type="GO" id="GO:0005737">
    <property type="term" value="C:cytoplasm"/>
    <property type="evidence" value="ECO:0007669"/>
    <property type="project" value="UniProtKB-SubCell"/>
</dbReference>
<keyword evidence="5" id="KW-0963">Cytoplasm</keyword>
<dbReference type="SUPFAM" id="SSF50249">
    <property type="entry name" value="Nucleic acid-binding proteins"/>
    <property type="match status" value="1"/>
</dbReference>
<dbReference type="PROSITE" id="PS50126">
    <property type="entry name" value="S1"/>
    <property type="match status" value="1"/>
</dbReference>
<comment type="similarity">
    <text evidence="3">Belongs to the RNase E/G family. RNase G subfamily.</text>
</comment>
<dbReference type="GO" id="GO:0000049">
    <property type="term" value="F:tRNA binding"/>
    <property type="evidence" value="ECO:0007669"/>
    <property type="project" value="UniProtKB-KW"/>
</dbReference>
<dbReference type="InterPro" id="IPR019307">
    <property type="entry name" value="RNA-bd_AU-1/RNase_E/G"/>
</dbReference>
<evidence type="ECO:0000256" key="13">
    <source>
        <dbReference type="ARBA" id="ARBA00022801"/>
    </source>
</evidence>
<dbReference type="Gene3D" id="3.40.1260.20">
    <property type="entry name" value="Ribonuclease E, catalytic domain"/>
    <property type="match status" value="1"/>
</dbReference>
<dbReference type="PANTHER" id="PTHR30001">
    <property type="entry name" value="RIBONUCLEASE"/>
    <property type="match status" value="1"/>
</dbReference>
<evidence type="ECO:0000313" key="17">
    <source>
        <dbReference type="EMBL" id="AFC85163.1"/>
    </source>
</evidence>
<dbReference type="EMBL" id="CP003350">
    <property type="protein sequence ID" value="AFC85163.1"/>
    <property type="molecule type" value="Genomic_DNA"/>
</dbReference>
<dbReference type="Pfam" id="PF20833">
    <property type="entry name" value="RNase_E_G_Thio"/>
    <property type="match status" value="1"/>
</dbReference>
<dbReference type="Pfam" id="PF00575">
    <property type="entry name" value="S1"/>
    <property type="match status" value="1"/>
</dbReference>
<evidence type="ECO:0000256" key="11">
    <source>
        <dbReference type="ARBA" id="ARBA00022730"/>
    </source>
</evidence>
<keyword evidence="18" id="KW-1185">Reference proteome</keyword>
<proteinExistence type="inferred from homology"/>
<reference evidence="17" key="1">
    <citation type="submission" date="2012-02" db="EMBL/GenBank/DDBJ databases">
        <title>The complete genome of Frateuria aurantia DSM 6220.</title>
        <authorList>
            <consortium name="US DOE Joint Genome Institute (JGI-PGF)"/>
            <person name="Lucas S."/>
            <person name="Copeland A."/>
            <person name="Lapidus A."/>
            <person name="Glavina del Rio T."/>
            <person name="Dalin E."/>
            <person name="Tice H."/>
            <person name="Bruce D."/>
            <person name="Goodwin L."/>
            <person name="Pitluck S."/>
            <person name="Peters L."/>
            <person name="Ovchinnikova G."/>
            <person name="Teshima H."/>
            <person name="Kyrpides N."/>
            <person name="Mavromatis K."/>
            <person name="Ivanova N."/>
            <person name="Brettin T."/>
            <person name="Detter J.C."/>
            <person name="Han C."/>
            <person name="Larimer F."/>
            <person name="Land M."/>
            <person name="Hauser L."/>
            <person name="Markowitz V."/>
            <person name="Cheng J.-F."/>
            <person name="Hugenholtz P."/>
            <person name="Woyke T."/>
            <person name="Wu D."/>
            <person name="Brambilla E."/>
            <person name="Klenk H.-P."/>
            <person name="Eisen J.A."/>
        </authorList>
    </citation>
    <scope>NUCLEOTIDE SEQUENCE</scope>
    <source>
        <strain evidence="17">DSM 6220</strain>
    </source>
</reference>
<dbReference type="PANTHER" id="PTHR30001:SF0">
    <property type="entry name" value="RIBONUCLEASE G"/>
    <property type="match status" value="1"/>
</dbReference>
<evidence type="ECO:0000256" key="6">
    <source>
        <dbReference type="ARBA" id="ARBA00022552"/>
    </source>
</evidence>
<evidence type="ECO:0000313" key="18">
    <source>
        <dbReference type="Proteomes" id="UP000005234"/>
    </source>
</evidence>
<dbReference type="InterPro" id="IPR004659">
    <property type="entry name" value="RNase_E/G"/>
</dbReference>
<evidence type="ECO:0000256" key="10">
    <source>
        <dbReference type="ARBA" id="ARBA00022723"/>
    </source>
</evidence>
<dbReference type="CDD" id="cd04453">
    <property type="entry name" value="S1_RNase_E"/>
    <property type="match status" value="1"/>
</dbReference>
<dbReference type="AlphaFoldDB" id="H8KYN5"/>
<keyword evidence="13" id="KW-0378">Hydrolase</keyword>
<keyword evidence="8" id="KW-0819">tRNA processing</keyword>
<dbReference type="GO" id="GO:0019843">
    <property type="term" value="F:rRNA binding"/>
    <property type="evidence" value="ECO:0007669"/>
    <property type="project" value="UniProtKB-KW"/>
</dbReference>
<keyword evidence="14" id="KW-0460">Magnesium</keyword>
<dbReference type="InterPro" id="IPR012340">
    <property type="entry name" value="NA-bd_OB-fold"/>
</dbReference>
<dbReference type="eggNOG" id="COG1530">
    <property type="taxonomic scope" value="Bacteria"/>
</dbReference>
<evidence type="ECO:0000256" key="7">
    <source>
        <dbReference type="ARBA" id="ARBA00022555"/>
    </source>
</evidence>
<keyword evidence="7" id="KW-0820">tRNA-binding</keyword>
<dbReference type="HOGENOM" id="CLU_003468_5_3_6"/>
<dbReference type="FunFam" id="2.40.50.140:FF:000028">
    <property type="entry name" value="Ribonuclease G"/>
    <property type="match status" value="1"/>
</dbReference>
<feature type="domain" description="S1 motif" evidence="16">
    <location>
        <begin position="39"/>
        <end position="128"/>
    </location>
</feature>
<dbReference type="STRING" id="767434.Fraau_0690"/>
<dbReference type="GO" id="GO:0006364">
    <property type="term" value="P:rRNA processing"/>
    <property type="evidence" value="ECO:0007669"/>
    <property type="project" value="UniProtKB-KW"/>
</dbReference>
<sequence length="496" mass="55584">MSEEILINLTPRETRVAVVENGMLQEVHVERASRRGYVGNVYKGRVQRVMPGMQAAFVDIGLERAAFLHASDIVRPPATVGAEHADSLHVNSHAAHASISELIHEGQDVVVQVVKDPIGTKGARLSTHLSIPSRYLVLLPQSHTLGISAKIDDEQERQRLRDVLQPLIGDSPLGYIVRTNAEGQSAESLAFDVTYLGKVWRVVQENIAKAKVGERVYEELALPLRGLRDLLYAGVEKVRVDSQVTFQQAAHFVNKFMPTLADRIEHYGSEQPIFDLYGVEDEIQRALRKEVPLKSGGYLIIDQTEAMTTIDVNTGAYLGSRNLEDTVYRTNLEAAQAAARQLRLRNLGGIIIIDFIDMSDEDHKRQVLRMLEKGLSRDHAKTTVYPMSSLGLVQMTRKRTTESLERQLCEPCPACNGRGTQKTAETITYEIFREITRAVRQFNAQKLMVLASSKVVSRILEEESAAVAELEEFISKSIRFQAEEHYSQEQFDVVLL</sequence>
<gene>
    <name evidence="17" type="ordered locus">Fraau_0690</name>
</gene>
<evidence type="ECO:0000259" key="16">
    <source>
        <dbReference type="PROSITE" id="PS50126"/>
    </source>
</evidence>
<keyword evidence="10" id="KW-0479">Metal-binding</keyword>
<evidence type="ECO:0000256" key="12">
    <source>
        <dbReference type="ARBA" id="ARBA00022759"/>
    </source>
</evidence>
<organism evidence="17 18">
    <name type="scientific">Frateuria aurantia (strain ATCC 33424 / DSM 6220 / KCTC 2777 / LMG 1558 / NBRC 3245 / NCIMB 13370)</name>
    <name type="common">Acetobacter aurantius</name>
    <dbReference type="NCBI Taxonomy" id="767434"/>
    <lineage>
        <taxon>Bacteria</taxon>
        <taxon>Pseudomonadati</taxon>
        <taxon>Pseudomonadota</taxon>
        <taxon>Gammaproteobacteria</taxon>
        <taxon>Lysobacterales</taxon>
        <taxon>Rhodanobacteraceae</taxon>
        <taxon>Frateuria</taxon>
    </lineage>
</organism>
<dbReference type="KEGG" id="fau:Fraau_0690"/>
<keyword evidence="11" id="KW-0699">rRNA-binding</keyword>
<accession>H8KYN5</accession>
<dbReference type="OrthoDB" id="9804278at2"/>
<evidence type="ECO:0000256" key="15">
    <source>
        <dbReference type="ARBA" id="ARBA00022884"/>
    </source>
</evidence>
<evidence type="ECO:0000256" key="2">
    <source>
        <dbReference type="ARBA" id="ARBA00004496"/>
    </source>
</evidence>
<evidence type="ECO:0000256" key="9">
    <source>
        <dbReference type="ARBA" id="ARBA00022722"/>
    </source>
</evidence>
<evidence type="ECO:0000256" key="3">
    <source>
        <dbReference type="ARBA" id="ARBA00005663"/>
    </source>
</evidence>
<name>H8KYN5_FRAAD</name>
<evidence type="ECO:0000256" key="8">
    <source>
        <dbReference type="ARBA" id="ARBA00022694"/>
    </source>
</evidence>
<keyword evidence="9" id="KW-0540">Nuclease</keyword>
<comment type="subcellular location">
    <subcellularLocation>
        <location evidence="2">Cytoplasm</location>
    </subcellularLocation>
</comment>
<dbReference type="GO" id="GO:0046872">
    <property type="term" value="F:metal ion binding"/>
    <property type="evidence" value="ECO:0007669"/>
    <property type="project" value="UniProtKB-KW"/>
</dbReference>
<evidence type="ECO:0000256" key="5">
    <source>
        <dbReference type="ARBA" id="ARBA00022490"/>
    </source>
</evidence>
<protein>
    <recommendedName>
        <fullName evidence="4">Ribonuclease G</fullName>
    </recommendedName>
</protein>
<dbReference type="NCBIfam" id="TIGR00757">
    <property type="entry name" value="RNaseEG"/>
    <property type="match status" value="1"/>
</dbReference>
<keyword evidence="15" id="KW-0694">RNA-binding</keyword>
<evidence type="ECO:0000256" key="4">
    <source>
        <dbReference type="ARBA" id="ARBA00017719"/>
    </source>
</evidence>
<dbReference type="InterPro" id="IPR048583">
    <property type="entry name" value="RNase_E_G_thioredoxin-like"/>
</dbReference>
<dbReference type="SMART" id="SM00316">
    <property type="entry name" value="S1"/>
    <property type="match status" value="1"/>
</dbReference>
<dbReference type="GO" id="GO:0004519">
    <property type="term" value="F:endonuclease activity"/>
    <property type="evidence" value="ECO:0007669"/>
    <property type="project" value="UniProtKB-KW"/>
</dbReference>
<dbReference type="GO" id="GO:0016787">
    <property type="term" value="F:hydrolase activity"/>
    <property type="evidence" value="ECO:0007669"/>
    <property type="project" value="UniProtKB-KW"/>
</dbReference>
<dbReference type="Gene3D" id="2.40.50.140">
    <property type="entry name" value="Nucleic acid-binding proteins"/>
    <property type="match status" value="1"/>
</dbReference>
<dbReference type="GO" id="GO:0004540">
    <property type="term" value="F:RNA nuclease activity"/>
    <property type="evidence" value="ECO:0007669"/>
    <property type="project" value="InterPro"/>
</dbReference>
<dbReference type="Pfam" id="PF10150">
    <property type="entry name" value="RNase_E_G"/>
    <property type="match status" value="1"/>
</dbReference>
<dbReference type="NCBIfam" id="NF008689">
    <property type="entry name" value="PRK11712.1"/>
    <property type="match status" value="1"/>
</dbReference>
<keyword evidence="6" id="KW-0698">rRNA processing</keyword>
<dbReference type="Proteomes" id="UP000005234">
    <property type="component" value="Chromosome"/>
</dbReference>
<keyword evidence="12" id="KW-0255">Endonuclease</keyword>
<dbReference type="InterPro" id="IPR003029">
    <property type="entry name" value="S1_domain"/>
</dbReference>
<dbReference type="GO" id="GO:0008033">
    <property type="term" value="P:tRNA processing"/>
    <property type="evidence" value="ECO:0007669"/>
    <property type="project" value="UniProtKB-KW"/>
</dbReference>
<dbReference type="RefSeq" id="WP_014402169.1">
    <property type="nucleotide sequence ID" value="NC_017033.1"/>
</dbReference>
<evidence type="ECO:0000256" key="1">
    <source>
        <dbReference type="ARBA" id="ARBA00001946"/>
    </source>
</evidence>